<dbReference type="OrthoDB" id="1939197at2759"/>
<feature type="region of interest" description="Disordered" evidence="1">
    <location>
        <begin position="80"/>
        <end position="104"/>
    </location>
</feature>
<evidence type="ECO:0000313" key="3">
    <source>
        <dbReference type="Proteomes" id="UP001085076"/>
    </source>
</evidence>
<dbReference type="AlphaFoldDB" id="A0A9D5BWI2"/>
<protein>
    <submittedName>
        <fullName evidence="2">Uncharacterized protein</fullName>
    </submittedName>
</protein>
<sequence>MQGKGGNDGLGRQQRKRTMDDGERCVSCTTFNILARIYRRLDTEDQSFRESQNRAYWLSRNESIINSFVFDLDAEGEDLVGDETDGGIGEDVGAEPGEGGVEIGGKRWEAVIGHADD</sequence>
<reference evidence="2" key="2">
    <citation type="journal article" date="2022" name="Hortic Res">
        <title>The genome of Dioscorea zingiberensis sheds light on the biosynthesis, origin and evolution of the medicinally important diosgenin saponins.</title>
        <authorList>
            <person name="Li Y."/>
            <person name="Tan C."/>
            <person name="Li Z."/>
            <person name="Guo J."/>
            <person name="Li S."/>
            <person name="Chen X."/>
            <person name="Wang C."/>
            <person name="Dai X."/>
            <person name="Yang H."/>
            <person name="Song W."/>
            <person name="Hou L."/>
            <person name="Xu J."/>
            <person name="Tong Z."/>
            <person name="Xu A."/>
            <person name="Yuan X."/>
            <person name="Wang W."/>
            <person name="Yang Q."/>
            <person name="Chen L."/>
            <person name="Sun Z."/>
            <person name="Wang K."/>
            <person name="Pan B."/>
            <person name="Chen J."/>
            <person name="Bao Y."/>
            <person name="Liu F."/>
            <person name="Qi X."/>
            <person name="Gang D.R."/>
            <person name="Wen J."/>
            <person name="Li J."/>
        </authorList>
    </citation>
    <scope>NUCLEOTIDE SEQUENCE</scope>
    <source>
        <strain evidence="2">Dzin_1.0</strain>
    </source>
</reference>
<proteinExistence type="predicted"/>
<comment type="caution">
    <text evidence="2">The sequence shown here is derived from an EMBL/GenBank/DDBJ whole genome shotgun (WGS) entry which is preliminary data.</text>
</comment>
<accession>A0A9D5BWI2</accession>
<feature type="region of interest" description="Disordered" evidence="1">
    <location>
        <begin position="1"/>
        <end position="21"/>
    </location>
</feature>
<keyword evidence="3" id="KW-1185">Reference proteome</keyword>
<dbReference type="Proteomes" id="UP001085076">
    <property type="component" value="Miscellaneous, Linkage group lg10"/>
</dbReference>
<evidence type="ECO:0000256" key="1">
    <source>
        <dbReference type="SAM" id="MobiDB-lite"/>
    </source>
</evidence>
<dbReference type="EMBL" id="JAGGNH010000010">
    <property type="protein sequence ID" value="KAJ0962039.1"/>
    <property type="molecule type" value="Genomic_DNA"/>
</dbReference>
<feature type="compositionally biased region" description="Gly residues" evidence="1">
    <location>
        <begin position="86"/>
        <end position="103"/>
    </location>
</feature>
<name>A0A9D5BWI2_9LILI</name>
<reference evidence="2" key="1">
    <citation type="submission" date="2021-03" db="EMBL/GenBank/DDBJ databases">
        <authorList>
            <person name="Li Z."/>
            <person name="Yang C."/>
        </authorList>
    </citation>
    <scope>NUCLEOTIDE SEQUENCE</scope>
    <source>
        <strain evidence="2">Dzin_1.0</strain>
        <tissue evidence="2">Leaf</tissue>
    </source>
</reference>
<gene>
    <name evidence="2" type="ORF">J5N97_029867</name>
</gene>
<evidence type="ECO:0000313" key="2">
    <source>
        <dbReference type="EMBL" id="KAJ0962039.1"/>
    </source>
</evidence>
<organism evidence="2 3">
    <name type="scientific">Dioscorea zingiberensis</name>
    <dbReference type="NCBI Taxonomy" id="325984"/>
    <lineage>
        <taxon>Eukaryota</taxon>
        <taxon>Viridiplantae</taxon>
        <taxon>Streptophyta</taxon>
        <taxon>Embryophyta</taxon>
        <taxon>Tracheophyta</taxon>
        <taxon>Spermatophyta</taxon>
        <taxon>Magnoliopsida</taxon>
        <taxon>Liliopsida</taxon>
        <taxon>Dioscoreales</taxon>
        <taxon>Dioscoreaceae</taxon>
        <taxon>Dioscorea</taxon>
    </lineage>
</organism>